<name>A0ABR7XEN6_9BACT</name>
<proteinExistence type="predicted"/>
<evidence type="ECO:0000313" key="3">
    <source>
        <dbReference type="Proteomes" id="UP000625551"/>
    </source>
</evidence>
<accession>A0ABR7XEN6</accession>
<comment type="caution">
    <text evidence="2">The sequence shown here is derived from an EMBL/GenBank/DDBJ whole genome shotgun (WGS) entry which is preliminary data.</text>
</comment>
<keyword evidence="1" id="KW-1133">Transmembrane helix</keyword>
<protein>
    <submittedName>
        <fullName evidence="2">Uncharacterized protein</fullName>
    </submittedName>
</protein>
<keyword evidence="3" id="KW-1185">Reference proteome</keyword>
<keyword evidence="1" id="KW-0812">Transmembrane</keyword>
<evidence type="ECO:0000256" key="1">
    <source>
        <dbReference type="SAM" id="Phobius"/>
    </source>
</evidence>
<gene>
    <name evidence="2" type="ORF">H9Q13_06230</name>
</gene>
<dbReference type="RefSeq" id="WP_191182912.1">
    <property type="nucleotide sequence ID" value="NZ_JACXAJ010000002.1"/>
</dbReference>
<dbReference type="EMBL" id="JACXAJ010000002">
    <property type="protein sequence ID" value="MBD1396758.1"/>
    <property type="molecule type" value="Genomic_DNA"/>
</dbReference>
<organism evidence="2 3">
    <name type="scientific">Pontibacter aquaedesilientis</name>
    <dbReference type="NCBI Taxonomy" id="2766980"/>
    <lineage>
        <taxon>Bacteria</taxon>
        <taxon>Pseudomonadati</taxon>
        <taxon>Bacteroidota</taxon>
        <taxon>Cytophagia</taxon>
        <taxon>Cytophagales</taxon>
        <taxon>Hymenobacteraceae</taxon>
        <taxon>Pontibacter</taxon>
    </lineage>
</organism>
<dbReference type="Proteomes" id="UP000625551">
    <property type="component" value="Unassembled WGS sequence"/>
</dbReference>
<keyword evidence="1" id="KW-0472">Membrane</keyword>
<feature type="transmembrane region" description="Helical" evidence="1">
    <location>
        <begin position="258"/>
        <end position="279"/>
    </location>
</feature>
<evidence type="ECO:0000313" key="2">
    <source>
        <dbReference type="EMBL" id="MBD1396758.1"/>
    </source>
</evidence>
<reference evidence="2 3" key="1">
    <citation type="submission" date="2020-09" db="EMBL/GenBank/DDBJ databases">
        <title>Genome sequencing and assembly of Pontibacter sp.</title>
        <authorList>
            <person name="Chhetri G."/>
        </authorList>
    </citation>
    <scope>NUCLEOTIDE SEQUENCE [LARGE SCALE GENOMIC DNA]</scope>
    <source>
        <strain evidence="2 3">JH31</strain>
    </source>
</reference>
<feature type="transmembrane region" description="Helical" evidence="1">
    <location>
        <begin position="318"/>
        <end position="337"/>
    </location>
</feature>
<sequence length="415" mass="47076">MSKTKDYLEETLQQEELASKIQIKLQALGKIRTTSNKIKNAGHTASFLRKQEVRDQFNTIHTLADSINEQALILQPRKVLENLNLKLNQVYASFYEIRHFIEQDSGTQLDDNIRQLLSILESPPVNDAYQQLSTDGVILSNNDNTRHILKLLEAIESELKSIVIVTLSSLANAPDFKKQISELKALLEGLHKNANAEAEGIKRIFEQDRKTFQAEMKEEVTKAKQATDAARRTALEAGVAKHYDIFEREAKHHNKQSWIWFGALLLIIIAAVGYIIYLMEFAVKPDYNLLLKEVISNENSINVEAAKSEAFKYELAQYIFNKILIISTLFYLLSICARNYKAHRHNHVVNKHRHNALATFQSFTNAATDQQTKNAILLEATHSIFSSQHTGYMGADAEAESPNKIIEIIKSTNGK</sequence>